<organism evidence="2 3">
    <name type="scientific">Neonectria ditissima</name>
    <dbReference type="NCBI Taxonomy" id="78410"/>
    <lineage>
        <taxon>Eukaryota</taxon>
        <taxon>Fungi</taxon>
        <taxon>Dikarya</taxon>
        <taxon>Ascomycota</taxon>
        <taxon>Pezizomycotina</taxon>
        <taxon>Sordariomycetes</taxon>
        <taxon>Hypocreomycetidae</taxon>
        <taxon>Hypocreales</taxon>
        <taxon>Nectriaceae</taxon>
        <taxon>Neonectria</taxon>
    </lineage>
</organism>
<evidence type="ECO:0000313" key="3">
    <source>
        <dbReference type="Proteomes" id="UP000050424"/>
    </source>
</evidence>
<sequence length="211" mass="23367">MAAQISSPSELPGSQPTTPKPKPDALKPKYDELASSLDFEEFSFIGADESLEMINVSNENRQLLKEYLRRYLGVCRVDYRLPFVVLSCEELDAPSDAQRPMVIAGLIAIWRTLGHPGHLGIPDEQAWGPSVRIDRELLDLVKVGECIPQQVTLYLADHVFPTSNAITLLWDTLIIELPDMSEDEFVTALGTLPAGIEGLPYSLAYRNGSLI</sequence>
<dbReference type="AlphaFoldDB" id="A0A0P7B425"/>
<evidence type="ECO:0000313" key="2">
    <source>
        <dbReference type="EMBL" id="KPM40783.1"/>
    </source>
</evidence>
<proteinExistence type="predicted"/>
<feature type="region of interest" description="Disordered" evidence="1">
    <location>
        <begin position="1"/>
        <end position="27"/>
    </location>
</feature>
<comment type="caution">
    <text evidence="2">The sequence shown here is derived from an EMBL/GenBank/DDBJ whole genome shotgun (WGS) entry which is preliminary data.</text>
</comment>
<accession>A0A0P7B425</accession>
<dbReference type="OrthoDB" id="5305386at2759"/>
<keyword evidence="3" id="KW-1185">Reference proteome</keyword>
<protein>
    <submittedName>
        <fullName evidence="2">Uncharacterized protein</fullName>
    </submittedName>
</protein>
<evidence type="ECO:0000256" key="1">
    <source>
        <dbReference type="SAM" id="MobiDB-lite"/>
    </source>
</evidence>
<reference evidence="2 3" key="1">
    <citation type="submission" date="2015-09" db="EMBL/GenBank/DDBJ databases">
        <title>Draft genome of a European isolate of the apple canker pathogen Neonectria ditissima.</title>
        <authorList>
            <person name="Gomez-Cortecero A."/>
            <person name="Harrison R.J."/>
            <person name="Armitage A.D."/>
        </authorList>
    </citation>
    <scope>NUCLEOTIDE SEQUENCE [LARGE SCALE GENOMIC DNA]</scope>
    <source>
        <strain evidence="2 3">R09/05</strain>
    </source>
</reference>
<dbReference type="Proteomes" id="UP000050424">
    <property type="component" value="Unassembled WGS sequence"/>
</dbReference>
<gene>
    <name evidence="2" type="ORF">AK830_g5796</name>
</gene>
<feature type="compositionally biased region" description="Polar residues" evidence="1">
    <location>
        <begin position="1"/>
        <end position="17"/>
    </location>
</feature>
<dbReference type="EMBL" id="LKCW01000076">
    <property type="protein sequence ID" value="KPM40783.1"/>
    <property type="molecule type" value="Genomic_DNA"/>
</dbReference>
<name>A0A0P7B425_9HYPO</name>